<organism evidence="4 5">
    <name type="scientific">Escherichia coli</name>
    <dbReference type="NCBI Taxonomy" id="562"/>
    <lineage>
        <taxon>Bacteria</taxon>
        <taxon>Pseudomonadati</taxon>
        <taxon>Pseudomonadota</taxon>
        <taxon>Gammaproteobacteria</taxon>
        <taxon>Enterobacterales</taxon>
        <taxon>Enterobacteriaceae</taxon>
        <taxon>Escherichia</taxon>
    </lineage>
</organism>
<proteinExistence type="predicted"/>
<dbReference type="Pfam" id="PF01501">
    <property type="entry name" value="Glyco_transf_8"/>
    <property type="match status" value="1"/>
</dbReference>
<dbReference type="GO" id="GO:0008919">
    <property type="term" value="F:lipopolysaccharide glucosyltransferase I activity"/>
    <property type="evidence" value="ECO:0007669"/>
    <property type="project" value="UniProtKB-EC"/>
</dbReference>
<gene>
    <name evidence="4" type="primary">ybl157</name>
    <name evidence="4" type="ORF">NCTC11112_01588</name>
</gene>
<dbReference type="PANTHER" id="PTHR13778:SF47">
    <property type="entry name" value="LIPOPOLYSACCHARIDE 1,3-GALACTOSYLTRANSFERASE"/>
    <property type="match status" value="1"/>
</dbReference>
<keyword evidence="2 4" id="KW-0808">Transferase</keyword>
<keyword evidence="3" id="KW-0479">Metal-binding</keyword>
<protein>
    <submittedName>
        <fullName evidence="4">Ybl157</fullName>
        <ecNumber evidence="4">2.4.1.58</ecNumber>
    </submittedName>
</protein>
<reference evidence="4 5" key="1">
    <citation type="submission" date="2018-06" db="EMBL/GenBank/DDBJ databases">
        <authorList>
            <consortium name="Pathogen Informatics"/>
            <person name="Doyle S."/>
        </authorList>
    </citation>
    <scope>NUCLEOTIDE SEQUENCE [LARGE SCALE GENOMIC DNA]</scope>
    <source>
        <strain evidence="4 5">NCTC11112</strain>
    </source>
</reference>
<dbReference type="EMBL" id="UGAW01000001">
    <property type="protein sequence ID" value="STG51156.1"/>
    <property type="molecule type" value="Genomic_DNA"/>
</dbReference>
<dbReference type="InterPro" id="IPR029044">
    <property type="entry name" value="Nucleotide-diphossugar_trans"/>
</dbReference>
<dbReference type="EC" id="2.4.1.58" evidence="4"/>
<dbReference type="Gene3D" id="3.90.550.10">
    <property type="entry name" value="Spore Coat Polysaccharide Biosynthesis Protein SpsA, Chain A"/>
    <property type="match status" value="1"/>
</dbReference>
<dbReference type="AlphaFoldDB" id="A0A376ML25"/>
<name>A0A376ML25_ECOLX</name>
<evidence type="ECO:0000256" key="2">
    <source>
        <dbReference type="ARBA" id="ARBA00022679"/>
    </source>
</evidence>
<dbReference type="InterPro" id="IPR002495">
    <property type="entry name" value="Glyco_trans_8"/>
</dbReference>
<dbReference type="InterPro" id="IPR050748">
    <property type="entry name" value="Glycosyltrans_8_dom-fam"/>
</dbReference>
<keyword evidence="1 4" id="KW-0328">Glycosyltransferase</keyword>
<evidence type="ECO:0000256" key="3">
    <source>
        <dbReference type="ARBA" id="ARBA00022723"/>
    </source>
</evidence>
<dbReference type="GO" id="GO:0046872">
    <property type="term" value="F:metal ion binding"/>
    <property type="evidence" value="ECO:0007669"/>
    <property type="project" value="UniProtKB-KW"/>
</dbReference>
<dbReference type="PANTHER" id="PTHR13778">
    <property type="entry name" value="GLYCOSYLTRANSFERASE 8 DOMAIN-CONTAINING PROTEIN"/>
    <property type="match status" value="1"/>
</dbReference>
<evidence type="ECO:0000256" key="1">
    <source>
        <dbReference type="ARBA" id="ARBA00022676"/>
    </source>
</evidence>
<evidence type="ECO:0000313" key="5">
    <source>
        <dbReference type="Proteomes" id="UP000254817"/>
    </source>
</evidence>
<dbReference type="Proteomes" id="UP000254817">
    <property type="component" value="Unassembled WGS sequence"/>
</dbReference>
<sequence length="169" mass="19350">MNEFIKERFSYLADNKKEDAPELNVSYGIDKNFLYGAGVSISSVLINNSDINFVFHVFTDYVDDDYLKSFNETAKQFNTSIIVYLIDPKYFADLPTSQFWSYATYFRVLSFEYLSESISTLLYLDADVVCKGSLKPLTEIIFKDEFAAVIPDNDSTQAACAKRLNIPRK</sequence>
<dbReference type="SUPFAM" id="SSF53448">
    <property type="entry name" value="Nucleotide-diphospho-sugar transferases"/>
    <property type="match status" value="1"/>
</dbReference>
<accession>A0A376ML25</accession>
<evidence type="ECO:0000313" key="4">
    <source>
        <dbReference type="EMBL" id="STG51156.1"/>
    </source>
</evidence>